<keyword evidence="3" id="KW-1185">Reference proteome</keyword>
<protein>
    <submittedName>
        <fullName evidence="2">Uncharacterized protein</fullName>
    </submittedName>
</protein>
<feature type="compositionally biased region" description="Low complexity" evidence="1">
    <location>
        <begin position="1293"/>
        <end position="1327"/>
    </location>
</feature>
<gene>
    <name evidence="2" type="ORF">B0T21DRAFT_348169</name>
</gene>
<feature type="compositionally biased region" description="Low complexity" evidence="1">
    <location>
        <begin position="968"/>
        <end position="977"/>
    </location>
</feature>
<feature type="compositionally biased region" description="Acidic residues" evidence="1">
    <location>
        <begin position="891"/>
        <end position="902"/>
    </location>
</feature>
<feature type="compositionally biased region" description="Basic and acidic residues" evidence="1">
    <location>
        <begin position="1006"/>
        <end position="1018"/>
    </location>
</feature>
<dbReference type="Proteomes" id="UP001172159">
    <property type="component" value="Unassembled WGS sequence"/>
</dbReference>
<reference evidence="2" key="1">
    <citation type="submission" date="2023-06" db="EMBL/GenBank/DDBJ databases">
        <title>Genome-scale phylogeny and comparative genomics of the fungal order Sordariales.</title>
        <authorList>
            <consortium name="Lawrence Berkeley National Laboratory"/>
            <person name="Hensen N."/>
            <person name="Bonometti L."/>
            <person name="Westerberg I."/>
            <person name="Brannstrom I.O."/>
            <person name="Guillou S."/>
            <person name="Cros-Aarteil S."/>
            <person name="Calhoun S."/>
            <person name="Haridas S."/>
            <person name="Kuo A."/>
            <person name="Mondo S."/>
            <person name="Pangilinan J."/>
            <person name="Riley R."/>
            <person name="Labutti K."/>
            <person name="Andreopoulos B."/>
            <person name="Lipzen A."/>
            <person name="Chen C."/>
            <person name="Yanf M."/>
            <person name="Daum C."/>
            <person name="Ng V."/>
            <person name="Clum A."/>
            <person name="Steindorff A."/>
            <person name="Ohm R."/>
            <person name="Martin F."/>
            <person name="Silar P."/>
            <person name="Natvig D."/>
            <person name="Lalanne C."/>
            <person name="Gautier V."/>
            <person name="Ament-Velasquez S.L."/>
            <person name="Kruys A."/>
            <person name="Hutchinson M.I."/>
            <person name="Powell A.J."/>
            <person name="Barry K."/>
            <person name="Miller A.N."/>
            <person name="Grigoriev I.V."/>
            <person name="Debuchy R."/>
            <person name="Gladieux P."/>
            <person name="Thoren M.H."/>
            <person name="Johannesson H."/>
        </authorList>
    </citation>
    <scope>NUCLEOTIDE SEQUENCE</scope>
    <source>
        <strain evidence="2">CBS 540.89</strain>
    </source>
</reference>
<feature type="region of interest" description="Disordered" evidence="1">
    <location>
        <begin position="628"/>
        <end position="649"/>
    </location>
</feature>
<feature type="region of interest" description="Disordered" evidence="1">
    <location>
        <begin position="720"/>
        <end position="754"/>
    </location>
</feature>
<organism evidence="2 3">
    <name type="scientific">Apiosordaria backusii</name>
    <dbReference type="NCBI Taxonomy" id="314023"/>
    <lineage>
        <taxon>Eukaryota</taxon>
        <taxon>Fungi</taxon>
        <taxon>Dikarya</taxon>
        <taxon>Ascomycota</taxon>
        <taxon>Pezizomycotina</taxon>
        <taxon>Sordariomycetes</taxon>
        <taxon>Sordariomycetidae</taxon>
        <taxon>Sordariales</taxon>
        <taxon>Lasiosphaeriaceae</taxon>
        <taxon>Apiosordaria</taxon>
    </lineage>
</organism>
<evidence type="ECO:0000313" key="2">
    <source>
        <dbReference type="EMBL" id="KAK0736056.1"/>
    </source>
</evidence>
<comment type="caution">
    <text evidence="2">The sequence shown here is derived from an EMBL/GenBank/DDBJ whole genome shotgun (WGS) entry which is preliminary data.</text>
</comment>
<feature type="compositionally biased region" description="Low complexity" evidence="1">
    <location>
        <begin position="1361"/>
        <end position="1383"/>
    </location>
</feature>
<feature type="region of interest" description="Disordered" evidence="1">
    <location>
        <begin position="328"/>
        <end position="347"/>
    </location>
</feature>
<proteinExistence type="predicted"/>
<accession>A0AA40EFY9</accession>
<feature type="compositionally biased region" description="Low complexity" evidence="1">
    <location>
        <begin position="293"/>
        <end position="302"/>
    </location>
</feature>
<evidence type="ECO:0000313" key="3">
    <source>
        <dbReference type="Proteomes" id="UP001172159"/>
    </source>
</evidence>
<sequence>MLGFAGGLERAAAAAQTDDVLHFTEQPRVTANAFLPPRIPAPKAWQRVAVNPAPGHSRQRKIWKRVPGLSASNPARDAYLRDMAELEDARGQNPRKRVRGGNHVPVYGDAKWNTRPRNARLVGSVDLGEARALVNQVNEEAKALETTFTTKDATFPDDQLSWVPRKRHNSRWPIPPNMDRTVDFEVLAAAQPAEPTTQIDEKAPLNRSTRRLSRRFTLLPGGEESPRKLLMPRLSPAKKSVPALSPVKKAPAMMMLSPIKVSDSPLRAFRIHVTPTKVVLESPKTSPPEKSPSKSSAATTTPGSMLPPATATPRAIISQSKHAESPVPLLFDQPTSEGIAEPQHETRRRISLTAARRTERKSLGISRLNAVRNSPSRRHSFNSLNAIISEEKDSGKGRRSTLDGVSLSALSGRKEKEGVIEIDAKTNLDIFGQPSKPVASTPRRQALGVDGLDETPLASAPLDGFFSPLMTDMSGLTGNAPTNDASPQQEQGQAAGSPAPCATDAEEEPSILKDSAPLPASIEESPVHEHQAAEIDEPPIYEHQAAEGDISFTPYEPEGLSTIYEESTIIDSPRKSPRKSPIKTTSSIDVQDTSMVIEEHEAISFIEPAAVLKASESAPVEKDEIAAVPSTPRSERIAPASPSTPLQNHDLDAVLQLSIKRSIKRSARKEEVSRFNVLNGSPSAPGLHEDSFASIDDSSELSDLSICSADVSTEHVVTVSAPMGPADSPQHRPRDSPIASPSQPELEADAEEEEVSLLDNAHLPLAQSFESNASTVVDAVIEEAEGVDQKELIETESTTCPAAECDIPSPMVSPQATNDTALVLRDEVLAPGTPTQTTPVVQSEEKENVSTPEQRAEEIVNGSEPSGFTPINGRQTSPGELAQPAVTTPAEEVEAESDDLDEDEVVEQDVADEEGDELTMAADDDFTFSVPPPQVENDTIQLQARHDDSEAELLRKFVTRVAADKNAKAAAAAAAAASTTQNPRLKRRSGSMSTITSSTGSPMVKTEADAPTERKPLGEKSPNSPSPVKKRKLEDMKDDKAKDVVAPQDAPDSPSQAPPPKRRRKRVLGSTENTIDRSTPAAPPPPDDDAAPRRSTRARSTRILRPTAPSANSIALSLIPVRLPGMGAMDDGAMDTHLNMARQRNDEKDLATMTRVNTRKNKGHSVHPAVILARQAEDSSWKLKEAKAEPKEPRTQADRTVKNVRWAEELASYQGESPVMAAADTNGAKNDAGPKPVTTANFMKQAVLDDDDDIDELAIPTITEVPLPPTVSKPAASAAEAKPEPPKTRTRKVVAAAASTTTAAPKATASKAAAPKAAVSAPAASTRRSTRSTRLQTPTPMKKVVSAESTTAPKRAIPSRAKTALPKPAASTAAAAPASGIKKAAGRPTRRTDIAKLGMTVNGTPAPKRRGRPAASSS</sequence>
<feature type="compositionally biased region" description="Basic and acidic residues" evidence="1">
    <location>
        <begin position="1032"/>
        <end position="1043"/>
    </location>
</feature>
<feature type="region of interest" description="Disordered" evidence="1">
    <location>
        <begin position="279"/>
        <end position="310"/>
    </location>
</feature>
<dbReference type="EMBL" id="JAUKTV010000006">
    <property type="protein sequence ID" value="KAK0736056.1"/>
    <property type="molecule type" value="Genomic_DNA"/>
</dbReference>
<feature type="compositionally biased region" description="Low complexity" evidence="1">
    <location>
        <begin position="990"/>
        <end position="1001"/>
    </location>
</feature>
<name>A0AA40EFY9_9PEZI</name>
<feature type="region of interest" description="Disordered" evidence="1">
    <location>
        <begin position="1260"/>
        <end position="1418"/>
    </location>
</feature>
<feature type="region of interest" description="Disordered" evidence="1">
    <location>
        <begin position="670"/>
        <end position="692"/>
    </location>
</feature>
<feature type="compositionally biased region" description="Basic and acidic residues" evidence="1">
    <location>
        <begin position="843"/>
        <end position="858"/>
    </location>
</feature>
<feature type="region of interest" description="Disordered" evidence="1">
    <location>
        <begin position="830"/>
        <end position="902"/>
    </location>
</feature>
<feature type="compositionally biased region" description="Low complexity" evidence="1">
    <location>
        <begin position="833"/>
        <end position="842"/>
    </location>
</feature>
<feature type="region of interest" description="Disordered" evidence="1">
    <location>
        <begin position="473"/>
        <end position="588"/>
    </location>
</feature>
<feature type="compositionally biased region" description="Low complexity" evidence="1">
    <location>
        <begin position="1044"/>
        <end position="1055"/>
    </location>
</feature>
<evidence type="ECO:0000256" key="1">
    <source>
        <dbReference type="SAM" id="MobiDB-lite"/>
    </source>
</evidence>
<feature type="compositionally biased region" description="Polar residues" evidence="1">
    <location>
        <begin position="474"/>
        <end position="494"/>
    </location>
</feature>
<feature type="region of interest" description="Disordered" evidence="1">
    <location>
        <begin position="965"/>
        <end position="1108"/>
    </location>
</feature>